<name>A0A1M2VG96_TRAPU</name>
<evidence type="ECO:0000256" key="1">
    <source>
        <dbReference type="SAM" id="MobiDB-lite"/>
    </source>
</evidence>
<accession>A0A1M2VG96</accession>
<evidence type="ECO:0000313" key="5">
    <source>
        <dbReference type="EMBL" id="OJT10659.1"/>
    </source>
</evidence>
<dbReference type="EMBL" id="MNAD01001292">
    <property type="protein sequence ID" value="OJT06598.1"/>
    <property type="molecule type" value="Genomic_DNA"/>
</dbReference>
<evidence type="ECO:0000259" key="2">
    <source>
        <dbReference type="Pfam" id="PF26640"/>
    </source>
</evidence>
<dbReference type="EMBL" id="MNAD01000758">
    <property type="protein sequence ID" value="OJT10659.1"/>
    <property type="molecule type" value="Genomic_DNA"/>
</dbReference>
<evidence type="ECO:0000313" key="6">
    <source>
        <dbReference type="Proteomes" id="UP000184267"/>
    </source>
</evidence>
<dbReference type="AlphaFoldDB" id="A0A1M2VG96"/>
<gene>
    <name evidence="5" type="ORF">TRAPUB_12825</name>
    <name evidence="4" type="ORF">TRAPUB_1430</name>
    <name evidence="3" type="ORF">TRAPUB_2550</name>
</gene>
<organism evidence="3 6">
    <name type="scientific">Trametes pubescens</name>
    <name type="common">White-rot fungus</name>
    <dbReference type="NCBI Taxonomy" id="154538"/>
    <lineage>
        <taxon>Eukaryota</taxon>
        <taxon>Fungi</taxon>
        <taxon>Dikarya</taxon>
        <taxon>Basidiomycota</taxon>
        <taxon>Agaricomycotina</taxon>
        <taxon>Agaricomycetes</taxon>
        <taxon>Polyporales</taxon>
        <taxon>Polyporaceae</taxon>
        <taxon>Trametes</taxon>
    </lineage>
</organism>
<dbReference type="OrthoDB" id="2644912at2759"/>
<dbReference type="InterPro" id="IPR058525">
    <property type="entry name" value="DUF8212"/>
</dbReference>
<feature type="non-terminal residue" evidence="3">
    <location>
        <position position="118"/>
    </location>
</feature>
<reference evidence="3 6" key="1">
    <citation type="submission" date="2016-10" db="EMBL/GenBank/DDBJ databases">
        <title>Genome sequence of the basidiomycete white-rot fungus Trametes pubescens.</title>
        <authorList>
            <person name="Makela M.R."/>
            <person name="Granchi Z."/>
            <person name="Peng M."/>
            <person name="De Vries R.P."/>
            <person name="Grigoriev I."/>
            <person name="Riley R."/>
            <person name="Hilden K."/>
        </authorList>
    </citation>
    <scope>NUCLEOTIDE SEQUENCE [LARGE SCALE GENOMIC DNA]</scope>
    <source>
        <strain evidence="3 6">FBCC735</strain>
    </source>
</reference>
<dbReference type="Proteomes" id="UP000184267">
    <property type="component" value="Unassembled WGS sequence"/>
</dbReference>
<dbReference type="EMBL" id="MNAD01001134">
    <property type="protein sequence ID" value="OJT07702.1"/>
    <property type="molecule type" value="Genomic_DNA"/>
</dbReference>
<proteinExistence type="predicted"/>
<protein>
    <recommendedName>
        <fullName evidence="2">DUF8212 domain-containing protein</fullName>
    </recommendedName>
</protein>
<evidence type="ECO:0000313" key="3">
    <source>
        <dbReference type="EMBL" id="OJT06598.1"/>
    </source>
</evidence>
<feature type="domain" description="DUF8212" evidence="2">
    <location>
        <begin position="10"/>
        <end position="104"/>
    </location>
</feature>
<evidence type="ECO:0000313" key="4">
    <source>
        <dbReference type="EMBL" id="OJT07702.1"/>
    </source>
</evidence>
<dbReference type="Pfam" id="PF26640">
    <property type="entry name" value="DUF8212"/>
    <property type="match status" value="1"/>
</dbReference>
<feature type="region of interest" description="Disordered" evidence="1">
    <location>
        <begin position="42"/>
        <end position="77"/>
    </location>
</feature>
<keyword evidence="6" id="KW-1185">Reference proteome</keyword>
<comment type="caution">
    <text evidence="3">The sequence shown here is derived from an EMBL/GenBank/DDBJ whole genome shotgun (WGS) entry which is preliminary data.</text>
</comment>
<sequence>MATIYGEGEYAFRRLQVKIMKRTTDHTLFAWGNTWPSVHTGPFVQPPSVDDRARKSHPSSPLHRTAPPRFMPPPFEHSKSLFAPSPAEFEHAAMSHIELSEAIEQAREFFDLIIPPTS</sequence>